<dbReference type="SUPFAM" id="SSF53850">
    <property type="entry name" value="Periplasmic binding protein-like II"/>
    <property type="match status" value="1"/>
</dbReference>
<proteinExistence type="predicted"/>
<dbReference type="InterPro" id="IPR001638">
    <property type="entry name" value="Solute-binding_3/MltF_N"/>
</dbReference>
<dbReference type="Pfam" id="PF00497">
    <property type="entry name" value="SBP_bac_3"/>
    <property type="match status" value="1"/>
</dbReference>
<dbReference type="PROSITE" id="PS51257">
    <property type="entry name" value="PROKAR_LIPOPROTEIN"/>
    <property type="match status" value="1"/>
</dbReference>
<dbReference type="Gene3D" id="3.40.190.10">
    <property type="entry name" value="Periplasmic binding protein-like II"/>
    <property type="match status" value="2"/>
</dbReference>
<evidence type="ECO:0000256" key="1">
    <source>
        <dbReference type="ARBA" id="ARBA00022729"/>
    </source>
</evidence>
<keyword evidence="5" id="KW-1185">Reference proteome</keyword>
<evidence type="ECO:0000313" key="5">
    <source>
        <dbReference type="Proteomes" id="UP000619479"/>
    </source>
</evidence>
<feature type="chain" id="PRO_5039576994" evidence="2">
    <location>
        <begin position="23"/>
        <end position="326"/>
    </location>
</feature>
<protein>
    <submittedName>
        <fullName evidence="4">Amino acid ABC transporter, substrate-binding protein</fullName>
    </submittedName>
</protein>
<dbReference type="SMART" id="SM00062">
    <property type="entry name" value="PBPb"/>
    <property type="match status" value="1"/>
</dbReference>
<sequence length="326" mass="33993">MRTTRLVFALVAAASLSLAACAAPEEKPAAAAGGPAASAGPALNLTPEQNRIVPAKDDALAALVPADIRATGKLTIGVGASGSGFPPIAFTATDNKTLIGNDPDIGYAVAGLLGLEPVVENTSWENLFIGLDSAKFNVGVSNITVTEERKEKYDFATYRLDNLAFVTKKGSGWKVTGPADVAGKTVAVSSGTNQEKILVEWSKEAEKQGLKPVTIKYYQTNQATYLALGAGQIDLYLGPNPSVAYEVAIEPKFEIVGTYSGAGASLQGKIALTTKKDNGLVKALGGAVDKLIATGDYQKILQRWNLANEAMPSSEINPQGLPKEGK</sequence>
<name>A0A919IHA5_9ACTN</name>
<evidence type="ECO:0000313" key="4">
    <source>
        <dbReference type="EMBL" id="GID65131.1"/>
    </source>
</evidence>
<feature type="domain" description="Solute-binding protein family 3/N-terminal" evidence="3">
    <location>
        <begin position="75"/>
        <end position="308"/>
    </location>
</feature>
<dbReference type="RefSeq" id="WP_203740965.1">
    <property type="nucleotide sequence ID" value="NZ_BAAAUC010000016.1"/>
</dbReference>
<evidence type="ECO:0000259" key="3">
    <source>
        <dbReference type="SMART" id="SM00062"/>
    </source>
</evidence>
<dbReference type="CDD" id="cd01004">
    <property type="entry name" value="PBP2_MidA_like"/>
    <property type="match status" value="1"/>
</dbReference>
<comment type="caution">
    <text evidence="4">The sequence shown here is derived from an EMBL/GenBank/DDBJ whole genome shotgun (WGS) entry which is preliminary data.</text>
</comment>
<dbReference type="AlphaFoldDB" id="A0A919IHA5"/>
<feature type="signal peptide" evidence="2">
    <location>
        <begin position="1"/>
        <end position="22"/>
    </location>
</feature>
<gene>
    <name evidence="4" type="ORF">Acy02nite_30120</name>
</gene>
<dbReference type="PANTHER" id="PTHR35936:SF19">
    <property type="entry name" value="AMINO-ACID-BINDING PROTEIN YXEM-RELATED"/>
    <property type="match status" value="1"/>
</dbReference>
<organism evidence="4 5">
    <name type="scientific">Actinoplanes cyaneus</name>
    <dbReference type="NCBI Taxonomy" id="52696"/>
    <lineage>
        <taxon>Bacteria</taxon>
        <taxon>Bacillati</taxon>
        <taxon>Actinomycetota</taxon>
        <taxon>Actinomycetes</taxon>
        <taxon>Micromonosporales</taxon>
        <taxon>Micromonosporaceae</taxon>
        <taxon>Actinoplanes</taxon>
    </lineage>
</organism>
<accession>A0A919IHA5</accession>
<dbReference type="Proteomes" id="UP000619479">
    <property type="component" value="Unassembled WGS sequence"/>
</dbReference>
<reference evidence="4" key="1">
    <citation type="submission" date="2021-01" db="EMBL/GenBank/DDBJ databases">
        <title>Whole genome shotgun sequence of Actinoplanes cyaneus NBRC 14990.</title>
        <authorList>
            <person name="Komaki H."/>
            <person name="Tamura T."/>
        </authorList>
    </citation>
    <scope>NUCLEOTIDE SEQUENCE</scope>
    <source>
        <strain evidence="4">NBRC 14990</strain>
    </source>
</reference>
<dbReference type="EMBL" id="BOMH01000020">
    <property type="protein sequence ID" value="GID65131.1"/>
    <property type="molecule type" value="Genomic_DNA"/>
</dbReference>
<keyword evidence="1 2" id="KW-0732">Signal</keyword>
<evidence type="ECO:0000256" key="2">
    <source>
        <dbReference type="SAM" id="SignalP"/>
    </source>
</evidence>
<dbReference type="PANTHER" id="PTHR35936">
    <property type="entry name" value="MEMBRANE-BOUND LYTIC MUREIN TRANSGLYCOSYLASE F"/>
    <property type="match status" value="1"/>
</dbReference>